<feature type="region of interest" description="Disordered" evidence="1">
    <location>
        <begin position="53"/>
        <end position="100"/>
    </location>
</feature>
<evidence type="ECO:0000256" key="1">
    <source>
        <dbReference type="SAM" id="MobiDB-lite"/>
    </source>
</evidence>
<dbReference type="AlphaFoldDB" id="A0A679J7U0"/>
<gene>
    <name evidence="2" type="ORF">VVAX_06016</name>
</gene>
<name>A0A679J7U0_VARPD</name>
<accession>A0A679J7U0</accession>
<reference evidence="2" key="1">
    <citation type="submission" date="2019-12" db="EMBL/GenBank/DDBJ databases">
        <authorList>
            <person name="Cremers G."/>
        </authorList>
    </citation>
    <scope>NUCLEOTIDE SEQUENCE</scope>
    <source>
        <strain evidence="2">Vvax</strain>
    </source>
</reference>
<feature type="compositionally biased region" description="Basic and acidic residues" evidence="1">
    <location>
        <begin position="87"/>
        <end position="100"/>
    </location>
</feature>
<evidence type="ECO:0000313" key="2">
    <source>
        <dbReference type="EMBL" id="CAA2109744.1"/>
    </source>
</evidence>
<organism evidence="2">
    <name type="scientific">Variovorax paradoxus</name>
    <dbReference type="NCBI Taxonomy" id="34073"/>
    <lineage>
        <taxon>Bacteria</taxon>
        <taxon>Pseudomonadati</taxon>
        <taxon>Pseudomonadota</taxon>
        <taxon>Betaproteobacteria</taxon>
        <taxon>Burkholderiales</taxon>
        <taxon>Comamonadaceae</taxon>
        <taxon>Variovorax</taxon>
    </lineage>
</organism>
<feature type="compositionally biased region" description="Basic and acidic residues" evidence="1">
    <location>
        <begin position="64"/>
        <end position="80"/>
    </location>
</feature>
<sequence length="100" mass="11068">MADGWQATTERFLQHVSKRTMLAPVREANGTEPSADLSAMKKAPLALHCARPREGIRWLPAPSRPHDPDVRAREGEHADADIDEEGGEARDDGRDDGRDE</sequence>
<protein>
    <submittedName>
        <fullName evidence="2">Uncharacterized protein</fullName>
    </submittedName>
</protein>
<dbReference type="EMBL" id="LR743508">
    <property type="protein sequence ID" value="CAA2109744.1"/>
    <property type="molecule type" value="Genomic_DNA"/>
</dbReference>
<proteinExistence type="predicted"/>